<name>A0ABV5GSZ9_9FLAO</name>
<dbReference type="PROSITE" id="PS51257">
    <property type="entry name" value="PROKAR_LIPOPROTEIN"/>
    <property type="match status" value="1"/>
</dbReference>
<dbReference type="Proteomes" id="UP001589607">
    <property type="component" value="Unassembled WGS sequence"/>
</dbReference>
<accession>A0ABV5GSZ9</accession>
<dbReference type="EMBL" id="JBHMEY010000067">
    <property type="protein sequence ID" value="MFB9097945.1"/>
    <property type="molecule type" value="Genomic_DNA"/>
</dbReference>
<keyword evidence="2" id="KW-1185">Reference proteome</keyword>
<protein>
    <recommendedName>
        <fullName evidence="3">Lipoprotein</fullName>
    </recommendedName>
</protein>
<proteinExistence type="predicted"/>
<dbReference type="RefSeq" id="WP_236455960.1">
    <property type="nucleotide sequence ID" value="NZ_CBCSGE010000003.1"/>
</dbReference>
<evidence type="ECO:0008006" key="3">
    <source>
        <dbReference type="Google" id="ProtNLM"/>
    </source>
</evidence>
<comment type="caution">
    <text evidence="1">The sequence shown here is derived from an EMBL/GenBank/DDBJ whole genome shotgun (WGS) entry which is preliminary data.</text>
</comment>
<organism evidence="1 2">
    <name type="scientific">Flavobacterium jumunjinense</name>
    <dbReference type="NCBI Taxonomy" id="998845"/>
    <lineage>
        <taxon>Bacteria</taxon>
        <taxon>Pseudomonadati</taxon>
        <taxon>Bacteroidota</taxon>
        <taxon>Flavobacteriia</taxon>
        <taxon>Flavobacteriales</taxon>
        <taxon>Flavobacteriaceae</taxon>
        <taxon>Flavobacterium</taxon>
    </lineage>
</organism>
<reference evidence="1 2" key="1">
    <citation type="submission" date="2024-09" db="EMBL/GenBank/DDBJ databases">
        <authorList>
            <person name="Sun Q."/>
            <person name="Mori K."/>
        </authorList>
    </citation>
    <scope>NUCLEOTIDE SEQUENCE [LARGE SCALE GENOMIC DNA]</scope>
    <source>
        <strain evidence="1 2">CECT 7955</strain>
    </source>
</reference>
<evidence type="ECO:0000313" key="2">
    <source>
        <dbReference type="Proteomes" id="UP001589607"/>
    </source>
</evidence>
<evidence type="ECO:0000313" key="1">
    <source>
        <dbReference type="EMBL" id="MFB9097945.1"/>
    </source>
</evidence>
<gene>
    <name evidence="1" type="ORF">ACFFVF_15620</name>
</gene>
<sequence length="150" mass="16974">MKKTIFITTILTLFMSCNKVKETTKETINKTGETVGKSATEFFDGVSDGVEKTLECEITLSSQLIEKGLKTGKYEVKSNLNNGKDNVLVLYLIFDKDIDQTLYLKAFDKKNVEIGRSKLEVTGKKGEAEYFDFQFNDRTDIESKSKISIE</sequence>